<dbReference type="Proteomes" id="UP000886998">
    <property type="component" value="Unassembled WGS sequence"/>
</dbReference>
<dbReference type="EMBL" id="BMAV01017650">
    <property type="protein sequence ID" value="GFY69489.1"/>
    <property type="molecule type" value="Genomic_DNA"/>
</dbReference>
<reference evidence="3" key="1">
    <citation type="submission" date="2020-08" db="EMBL/GenBank/DDBJ databases">
        <title>Multicomponent nature underlies the extraordinary mechanical properties of spider dragline silk.</title>
        <authorList>
            <person name="Kono N."/>
            <person name="Nakamura H."/>
            <person name="Mori M."/>
            <person name="Yoshida Y."/>
            <person name="Ohtoshi R."/>
            <person name="Malay A.D."/>
            <person name="Moran D.A.P."/>
            <person name="Tomita M."/>
            <person name="Numata K."/>
            <person name="Arakawa K."/>
        </authorList>
    </citation>
    <scope>NUCLEOTIDE SEQUENCE</scope>
</reference>
<keyword evidence="2" id="KW-0732">Signal</keyword>
<gene>
    <name evidence="3" type="ORF">TNIN_43711</name>
</gene>
<accession>A0A8X6YDL9</accession>
<proteinExistence type="predicted"/>
<evidence type="ECO:0000313" key="3">
    <source>
        <dbReference type="EMBL" id="GFY69489.1"/>
    </source>
</evidence>
<name>A0A8X6YDL9_9ARAC</name>
<feature type="compositionally biased region" description="Basic residues" evidence="1">
    <location>
        <begin position="63"/>
        <end position="80"/>
    </location>
</feature>
<comment type="caution">
    <text evidence="3">The sequence shown here is derived from an EMBL/GenBank/DDBJ whole genome shotgun (WGS) entry which is preliminary data.</text>
</comment>
<keyword evidence="4" id="KW-1185">Reference proteome</keyword>
<feature type="signal peptide" evidence="2">
    <location>
        <begin position="1"/>
        <end position="23"/>
    </location>
</feature>
<feature type="region of interest" description="Disordered" evidence="1">
    <location>
        <begin position="61"/>
        <end position="80"/>
    </location>
</feature>
<feature type="chain" id="PRO_5036477400" evidence="2">
    <location>
        <begin position="24"/>
        <end position="80"/>
    </location>
</feature>
<evidence type="ECO:0000313" key="4">
    <source>
        <dbReference type="Proteomes" id="UP000886998"/>
    </source>
</evidence>
<protein>
    <submittedName>
        <fullName evidence="3">Uncharacterized protein</fullName>
    </submittedName>
</protein>
<evidence type="ECO:0000256" key="2">
    <source>
        <dbReference type="SAM" id="SignalP"/>
    </source>
</evidence>
<sequence>MVKMCVNLLLVLLSVVILESCSGYPIEGITVKDKLLENTTAVEILPSSTFPFLSKCNMEIRSSKRSKRKSRTSRTKSRVE</sequence>
<evidence type="ECO:0000256" key="1">
    <source>
        <dbReference type="SAM" id="MobiDB-lite"/>
    </source>
</evidence>
<dbReference type="AlphaFoldDB" id="A0A8X6YDL9"/>
<organism evidence="3 4">
    <name type="scientific">Trichonephila inaurata madagascariensis</name>
    <dbReference type="NCBI Taxonomy" id="2747483"/>
    <lineage>
        <taxon>Eukaryota</taxon>
        <taxon>Metazoa</taxon>
        <taxon>Ecdysozoa</taxon>
        <taxon>Arthropoda</taxon>
        <taxon>Chelicerata</taxon>
        <taxon>Arachnida</taxon>
        <taxon>Araneae</taxon>
        <taxon>Araneomorphae</taxon>
        <taxon>Entelegynae</taxon>
        <taxon>Araneoidea</taxon>
        <taxon>Nephilidae</taxon>
        <taxon>Trichonephila</taxon>
        <taxon>Trichonephila inaurata</taxon>
    </lineage>
</organism>